<evidence type="ECO:0000313" key="2">
    <source>
        <dbReference type="EMBL" id="CAH1253663.1"/>
    </source>
</evidence>
<proteinExistence type="predicted"/>
<dbReference type="AlphaFoldDB" id="A0A8J9ZFH1"/>
<sequence>MPTLRTTPPRNAGVRETWSGQGGGGGSEVISVYLRCCEIARDFDGTLVSAGDGGARSGRVAGRVTPIKSERDFVRFAGWNLLQQTRGTCGR</sequence>
<evidence type="ECO:0000313" key="3">
    <source>
        <dbReference type="Proteomes" id="UP000838412"/>
    </source>
</evidence>
<organism evidence="2 3">
    <name type="scientific">Branchiostoma lanceolatum</name>
    <name type="common">Common lancelet</name>
    <name type="synonym">Amphioxus lanceolatum</name>
    <dbReference type="NCBI Taxonomy" id="7740"/>
    <lineage>
        <taxon>Eukaryota</taxon>
        <taxon>Metazoa</taxon>
        <taxon>Chordata</taxon>
        <taxon>Cephalochordata</taxon>
        <taxon>Leptocardii</taxon>
        <taxon>Amphioxiformes</taxon>
        <taxon>Branchiostomatidae</taxon>
        <taxon>Branchiostoma</taxon>
    </lineage>
</organism>
<protein>
    <submittedName>
        <fullName evidence="2">Hypp1222 protein</fullName>
    </submittedName>
</protein>
<accession>A0A8J9ZFH1</accession>
<dbReference type="EMBL" id="OV696687">
    <property type="protein sequence ID" value="CAH1253663.1"/>
    <property type="molecule type" value="Genomic_DNA"/>
</dbReference>
<evidence type="ECO:0000256" key="1">
    <source>
        <dbReference type="SAM" id="MobiDB-lite"/>
    </source>
</evidence>
<feature type="region of interest" description="Disordered" evidence="1">
    <location>
        <begin position="1"/>
        <end position="25"/>
    </location>
</feature>
<gene>
    <name evidence="2" type="primary">Hypp1222</name>
    <name evidence="2" type="ORF">BLAG_LOCUS13352</name>
</gene>
<dbReference type="Proteomes" id="UP000838412">
    <property type="component" value="Chromosome 2"/>
</dbReference>
<keyword evidence="3" id="KW-1185">Reference proteome</keyword>
<reference evidence="2" key="1">
    <citation type="submission" date="2022-01" db="EMBL/GenBank/DDBJ databases">
        <authorList>
            <person name="Braso-Vives M."/>
        </authorList>
    </citation>
    <scope>NUCLEOTIDE SEQUENCE</scope>
</reference>
<name>A0A8J9ZFH1_BRALA</name>